<dbReference type="InterPro" id="IPR032095">
    <property type="entry name" value="Sacchrp_dh-like_C"/>
</dbReference>
<dbReference type="AlphaFoldDB" id="A0A8K0WL28"/>
<dbReference type="InterPro" id="IPR051168">
    <property type="entry name" value="AASS"/>
</dbReference>
<dbReference type="Pfam" id="PF16653">
    <property type="entry name" value="Sacchrp_dh_C"/>
    <property type="match status" value="1"/>
</dbReference>
<organism evidence="6 7">
    <name type="scientific">Stachybotrys elegans</name>
    <dbReference type="NCBI Taxonomy" id="80388"/>
    <lineage>
        <taxon>Eukaryota</taxon>
        <taxon>Fungi</taxon>
        <taxon>Dikarya</taxon>
        <taxon>Ascomycota</taxon>
        <taxon>Pezizomycotina</taxon>
        <taxon>Sordariomycetes</taxon>
        <taxon>Hypocreomycetidae</taxon>
        <taxon>Hypocreales</taxon>
        <taxon>Stachybotryaceae</taxon>
        <taxon>Stachybotrys</taxon>
    </lineage>
</organism>
<evidence type="ECO:0000313" key="7">
    <source>
        <dbReference type="Proteomes" id="UP000813444"/>
    </source>
</evidence>
<sequence length="446" mass="48654">MGKNILVLGSGMVAKPCVDFLCRNVNNNLTLACRTLSAAEKLVAGRPRLTAIALDVQSPDLDRVVAEHDIVISLVPFIHHPVVIRSAIKGKTNVVTTSYVSPAMLDLDASAKEAGITVLNEVGVDPGVDHLYAVKVITDVHEKGGKVKEFYSYCGGLAAPEAADNPLRFKFSWSPRGALLSKYNSATFLQDGHVVEIPREKLMAKAQPYHVLDGYSFVAYPNRNSVPFREAYQIPEAHTVIRGSLRYEGNPALVKALIELGWLDSSPQPWLNDGMTWAQIQQRATGADTSAEEDLIAQIDKVCTFSSTEERSNVISGLRWMGLFSSDIPKLQGNLLDTLSARLARLCSFLPGERDLVMLQHKFVVEWKDGSTNTITATLELFGEPDGYSAMSKSVGITCGIATQLLLDGLPAFNKPGILAPYSKDICDPIRASLEKEGIRLVEKMV</sequence>
<evidence type="ECO:0000256" key="2">
    <source>
        <dbReference type="ARBA" id="ARBA00023002"/>
    </source>
</evidence>
<dbReference type="OrthoDB" id="10059875at2759"/>
<keyword evidence="1" id="KW-0521">NADP</keyword>
<keyword evidence="2" id="KW-0560">Oxidoreductase</keyword>
<feature type="domain" description="Saccharopine dehydrogenase-like C-terminal" evidence="5">
    <location>
        <begin position="123"/>
        <end position="439"/>
    </location>
</feature>
<keyword evidence="3" id="KW-0457">Lysine biosynthesis</keyword>
<dbReference type="GO" id="GO:0019878">
    <property type="term" value="P:lysine biosynthetic process via aminoadipic acid"/>
    <property type="evidence" value="ECO:0007669"/>
    <property type="project" value="TreeGrafter"/>
</dbReference>
<dbReference type="Pfam" id="PF03435">
    <property type="entry name" value="Sacchrp_dh_NADP"/>
    <property type="match status" value="1"/>
</dbReference>
<evidence type="ECO:0000259" key="5">
    <source>
        <dbReference type="Pfam" id="PF16653"/>
    </source>
</evidence>
<dbReference type="Proteomes" id="UP000813444">
    <property type="component" value="Unassembled WGS sequence"/>
</dbReference>
<evidence type="ECO:0000313" key="6">
    <source>
        <dbReference type="EMBL" id="KAH7304802.1"/>
    </source>
</evidence>
<dbReference type="PANTHER" id="PTHR11133">
    <property type="entry name" value="SACCHAROPINE DEHYDROGENASE"/>
    <property type="match status" value="1"/>
</dbReference>
<dbReference type="InterPro" id="IPR005097">
    <property type="entry name" value="Sacchrp_dh_NADP-bd"/>
</dbReference>
<dbReference type="GO" id="GO:0004753">
    <property type="term" value="F:saccharopine dehydrogenase activity"/>
    <property type="evidence" value="ECO:0007669"/>
    <property type="project" value="TreeGrafter"/>
</dbReference>
<keyword evidence="3" id="KW-0028">Amino-acid biosynthesis</keyword>
<comment type="caution">
    <text evidence="6">The sequence shown here is derived from an EMBL/GenBank/DDBJ whole genome shotgun (WGS) entry which is preliminary data.</text>
</comment>
<dbReference type="Gene3D" id="3.30.360.10">
    <property type="entry name" value="Dihydrodipicolinate Reductase, domain 2"/>
    <property type="match status" value="1"/>
</dbReference>
<dbReference type="FunFam" id="3.40.50.720:FF:000072">
    <property type="entry name" value="Saccharopine dehydrogenase [NADP(+), L-glutamate-forming]"/>
    <property type="match status" value="1"/>
</dbReference>
<evidence type="ECO:0000259" key="4">
    <source>
        <dbReference type="Pfam" id="PF03435"/>
    </source>
</evidence>
<evidence type="ECO:0000256" key="3">
    <source>
        <dbReference type="ARBA" id="ARBA00023154"/>
    </source>
</evidence>
<evidence type="ECO:0000256" key="1">
    <source>
        <dbReference type="ARBA" id="ARBA00022857"/>
    </source>
</evidence>
<keyword evidence="7" id="KW-1185">Reference proteome</keyword>
<feature type="domain" description="Saccharopine dehydrogenase NADP binding" evidence="4">
    <location>
        <begin position="5"/>
        <end position="119"/>
    </location>
</feature>
<dbReference type="SUPFAM" id="SSF55347">
    <property type="entry name" value="Glyceraldehyde-3-phosphate dehydrogenase-like, C-terminal domain"/>
    <property type="match status" value="1"/>
</dbReference>
<name>A0A8K0WL28_9HYPO</name>
<dbReference type="InterPro" id="IPR036291">
    <property type="entry name" value="NAD(P)-bd_dom_sf"/>
</dbReference>
<dbReference type="Gene3D" id="1.10.1870.10">
    <property type="entry name" value="Domain 3, Saccharopine reductase"/>
    <property type="match status" value="1"/>
</dbReference>
<dbReference type="GO" id="GO:0005737">
    <property type="term" value="C:cytoplasm"/>
    <property type="evidence" value="ECO:0007669"/>
    <property type="project" value="TreeGrafter"/>
</dbReference>
<dbReference type="Gene3D" id="3.40.50.720">
    <property type="entry name" value="NAD(P)-binding Rossmann-like Domain"/>
    <property type="match status" value="1"/>
</dbReference>
<dbReference type="PANTHER" id="PTHR11133:SF22">
    <property type="entry name" value="ALPHA-AMINOADIPIC SEMIALDEHYDE SYNTHASE, MITOCHONDRIAL"/>
    <property type="match status" value="1"/>
</dbReference>
<reference evidence="6" key="1">
    <citation type="journal article" date="2021" name="Nat. Commun.">
        <title>Genetic determinants of endophytism in the Arabidopsis root mycobiome.</title>
        <authorList>
            <person name="Mesny F."/>
            <person name="Miyauchi S."/>
            <person name="Thiergart T."/>
            <person name="Pickel B."/>
            <person name="Atanasova L."/>
            <person name="Karlsson M."/>
            <person name="Huettel B."/>
            <person name="Barry K.W."/>
            <person name="Haridas S."/>
            <person name="Chen C."/>
            <person name="Bauer D."/>
            <person name="Andreopoulos W."/>
            <person name="Pangilinan J."/>
            <person name="LaButti K."/>
            <person name="Riley R."/>
            <person name="Lipzen A."/>
            <person name="Clum A."/>
            <person name="Drula E."/>
            <person name="Henrissat B."/>
            <person name="Kohler A."/>
            <person name="Grigoriev I.V."/>
            <person name="Martin F.M."/>
            <person name="Hacquard S."/>
        </authorList>
    </citation>
    <scope>NUCLEOTIDE SEQUENCE</scope>
    <source>
        <strain evidence="6">MPI-CAGE-CH-0235</strain>
    </source>
</reference>
<accession>A0A8K0WL28</accession>
<dbReference type="SUPFAM" id="SSF51735">
    <property type="entry name" value="NAD(P)-binding Rossmann-fold domains"/>
    <property type="match status" value="1"/>
</dbReference>
<dbReference type="EMBL" id="JAGPNK010000021">
    <property type="protein sequence ID" value="KAH7304802.1"/>
    <property type="molecule type" value="Genomic_DNA"/>
</dbReference>
<protein>
    <submittedName>
        <fullName evidence="6">Saccharopine dehydrogenase</fullName>
    </submittedName>
</protein>
<gene>
    <name evidence="6" type="ORF">B0I35DRAFT_400987</name>
</gene>
<proteinExistence type="predicted"/>
<dbReference type="FunFam" id="3.30.360.10:FF:000008">
    <property type="entry name" value="Alpha-aminoadipic semialdehyde synthase, mitochondrial"/>
    <property type="match status" value="1"/>
</dbReference>